<evidence type="ECO:0000256" key="1">
    <source>
        <dbReference type="SAM" id="SignalP"/>
    </source>
</evidence>
<organism evidence="2 3">
    <name type="scientific">Paraburkholderia piptadeniae</name>
    <dbReference type="NCBI Taxonomy" id="1701573"/>
    <lineage>
        <taxon>Bacteria</taxon>
        <taxon>Pseudomonadati</taxon>
        <taxon>Pseudomonadota</taxon>
        <taxon>Betaproteobacteria</taxon>
        <taxon>Burkholderiales</taxon>
        <taxon>Burkholderiaceae</taxon>
        <taxon>Paraburkholderia</taxon>
    </lineage>
</organism>
<comment type="caution">
    <text evidence="2">The sequence shown here is derived from an EMBL/GenBank/DDBJ whole genome shotgun (WGS) entry which is preliminary data.</text>
</comment>
<proteinExistence type="predicted"/>
<dbReference type="EMBL" id="CYGY02000036">
    <property type="protein sequence ID" value="SIT43903.1"/>
    <property type="molecule type" value="Genomic_DNA"/>
</dbReference>
<name>A0A1N7S995_9BURK</name>
<evidence type="ECO:0008006" key="4">
    <source>
        <dbReference type="Google" id="ProtNLM"/>
    </source>
</evidence>
<protein>
    <recommendedName>
        <fullName evidence="4">Lipoprotein</fullName>
    </recommendedName>
</protein>
<evidence type="ECO:0000313" key="3">
    <source>
        <dbReference type="Proteomes" id="UP000195569"/>
    </source>
</evidence>
<accession>A0A1N7S995</accession>
<dbReference type="AlphaFoldDB" id="A0A1N7S995"/>
<evidence type="ECO:0000313" key="2">
    <source>
        <dbReference type="EMBL" id="SIT43903.1"/>
    </source>
</evidence>
<feature type="chain" id="PRO_5013224402" description="Lipoprotein" evidence="1">
    <location>
        <begin position="44"/>
        <end position="180"/>
    </location>
</feature>
<keyword evidence="1" id="KW-0732">Signal</keyword>
<feature type="signal peptide" evidence="1">
    <location>
        <begin position="1"/>
        <end position="43"/>
    </location>
</feature>
<gene>
    <name evidence="2" type="ORF">BN2476_360026</name>
</gene>
<dbReference type="Proteomes" id="UP000195569">
    <property type="component" value="Unassembled WGS sequence"/>
</dbReference>
<keyword evidence="3" id="KW-1185">Reference proteome</keyword>
<reference evidence="2" key="1">
    <citation type="submission" date="2016-12" db="EMBL/GenBank/DDBJ databases">
        <authorList>
            <person name="Moulin L."/>
        </authorList>
    </citation>
    <scope>NUCLEOTIDE SEQUENCE [LARGE SCALE GENOMIC DNA]</scope>
    <source>
        <strain evidence="2">STM 7183</strain>
    </source>
</reference>
<sequence length="180" mass="19158">MAAPADRRPVRQFVKAVVVSAMVRKLRATGAAFVLSALCAACANPPKNPPKNPPQGARIYAREYFGTALDHGVTDRVEFFGVGFTANSPVVLRVAGLPGSTLDIVFTVPGTPPADQYGFLDFYYSPPCLYRRGDRTVERPIRALATDVAGWTVYSDALTAQSFACDSPPPGAAQNVAPAK</sequence>